<dbReference type="Proteomes" id="UP000260680">
    <property type="component" value="Unassembled WGS sequence"/>
</dbReference>
<proteinExistence type="predicted"/>
<reference evidence="1 2" key="1">
    <citation type="submission" date="2018-07" db="EMBL/GenBank/DDBJ databases">
        <title>New species, Clostridium PI-S10-A1B.</title>
        <authorList>
            <person name="Krishna G."/>
            <person name="Summeta K."/>
            <person name="Shikha S."/>
            <person name="Prabhu P.B."/>
            <person name="Suresh K."/>
        </authorList>
    </citation>
    <scope>NUCLEOTIDE SEQUENCE [LARGE SCALE GENOMIC DNA]</scope>
    <source>
        <strain evidence="1 2">PI-S10-A1B</strain>
    </source>
</reference>
<sequence length="60" mass="7379">MKTTVRWLWLRFRYRQVQDRVIHNKAISHQPGLSMNNTPVKKRKPHNCKIFRTSVEFRRS</sequence>
<organism evidence="1 2">
    <name type="scientific">Lacrimispora amygdalina</name>
    <dbReference type="NCBI Taxonomy" id="253257"/>
    <lineage>
        <taxon>Bacteria</taxon>
        <taxon>Bacillati</taxon>
        <taxon>Bacillota</taxon>
        <taxon>Clostridia</taxon>
        <taxon>Lachnospirales</taxon>
        <taxon>Lachnospiraceae</taxon>
        <taxon>Lacrimispora</taxon>
    </lineage>
</organism>
<evidence type="ECO:0000313" key="1">
    <source>
        <dbReference type="EMBL" id="RFZ75616.1"/>
    </source>
</evidence>
<dbReference type="EMBL" id="QOHO01000136">
    <property type="protein sequence ID" value="RFZ75616.1"/>
    <property type="molecule type" value="Genomic_DNA"/>
</dbReference>
<evidence type="ECO:0000313" key="2">
    <source>
        <dbReference type="Proteomes" id="UP000260680"/>
    </source>
</evidence>
<protein>
    <submittedName>
        <fullName evidence="1">Uncharacterized protein</fullName>
    </submittedName>
</protein>
<dbReference type="AlphaFoldDB" id="A0A3E2N3R9"/>
<name>A0A3E2N3R9_9FIRM</name>
<accession>A0A3E2N3R9</accession>
<gene>
    <name evidence="1" type="ORF">DS742_28090</name>
</gene>
<comment type="caution">
    <text evidence="1">The sequence shown here is derived from an EMBL/GenBank/DDBJ whole genome shotgun (WGS) entry which is preliminary data.</text>
</comment>